<evidence type="ECO:0000259" key="1">
    <source>
        <dbReference type="Pfam" id="PF06114"/>
    </source>
</evidence>
<dbReference type="Gene3D" id="1.10.10.2910">
    <property type="match status" value="1"/>
</dbReference>
<dbReference type="OrthoDB" id="9794834at2"/>
<dbReference type="EMBL" id="WSQA01000001">
    <property type="protein sequence ID" value="MVZ60803.1"/>
    <property type="molecule type" value="Genomic_DNA"/>
</dbReference>
<dbReference type="PANTHER" id="PTHR43236:SF1">
    <property type="entry name" value="BLL7220 PROTEIN"/>
    <property type="match status" value="1"/>
</dbReference>
<comment type="caution">
    <text evidence="2">The sequence shown here is derived from an EMBL/GenBank/DDBJ whole genome shotgun (WGS) entry which is preliminary data.</text>
</comment>
<organism evidence="2 3">
    <name type="scientific">Sphingobacterium humi</name>
    <dbReference type="NCBI Taxonomy" id="1796905"/>
    <lineage>
        <taxon>Bacteria</taxon>
        <taxon>Pseudomonadati</taxon>
        <taxon>Bacteroidota</taxon>
        <taxon>Sphingobacteriia</taxon>
        <taxon>Sphingobacteriales</taxon>
        <taxon>Sphingobacteriaceae</taxon>
        <taxon>Sphingobacterium</taxon>
    </lineage>
</organism>
<reference evidence="2 3" key="1">
    <citation type="submission" date="2019-12" db="EMBL/GenBank/DDBJ databases">
        <authorList>
            <person name="Dong K."/>
        </authorList>
    </citation>
    <scope>NUCLEOTIDE SEQUENCE [LARGE SCALE GENOMIC DNA]</scope>
    <source>
        <strain evidence="2 3">JCM 31225</strain>
    </source>
</reference>
<evidence type="ECO:0000313" key="3">
    <source>
        <dbReference type="Proteomes" id="UP000435036"/>
    </source>
</evidence>
<keyword evidence="3" id="KW-1185">Reference proteome</keyword>
<dbReference type="InterPro" id="IPR052345">
    <property type="entry name" value="Rad_response_metalloprotease"/>
</dbReference>
<dbReference type="PANTHER" id="PTHR43236">
    <property type="entry name" value="ANTITOXIN HIGA1"/>
    <property type="match status" value="1"/>
</dbReference>
<dbReference type="Pfam" id="PF06114">
    <property type="entry name" value="Peptidase_M78"/>
    <property type="match status" value="1"/>
</dbReference>
<protein>
    <submittedName>
        <fullName evidence="2">ImmA/IrrE family metallo-endopeptidase</fullName>
    </submittedName>
</protein>
<name>A0A6N8KTN3_9SPHI</name>
<dbReference type="Proteomes" id="UP000435036">
    <property type="component" value="Unassembled WGS sequence"/>
</dbReference>
<accession>A0A6N8KTN3</accession>
<evidence type="ECO:0000313" key="2">
    <source>
        <dbReference type="EMBL" id="MVZ60803.1"/>
    </source>
</evidence>
<dbReference type="RefSeq" id="WP_160367425.1">
    <property type="nucleotide sequence ID" value="NZ_WSQA01000001.1"/>
</dbReference>
<dbReference type="AlphaFoldDB" id="A0A6N8KTN3"/>
<proteinExistence type="predicted"/>
<sequence length="245" mass="28248">MNNNVLEKKVIEFRRFAGLSETDPIRFKSLLSKLNVITVFRDLSAEFSGMALKVEENRFILINSAHSLGKQHFTICHELYHLFVQENFSSMVCNVGQFNSALGEEFNADRFASILLMPESAIKELIPDQELSKDKIQLHTVLKLEHYFSCSRNALLYRLKSLDLITSKIYDQYQINIKSNAVKYGYPIDLYQKGNNGLTIGNYGSLTRELYDKELISESHYISLLYDLGMNEEYLNKIFVDNGED</sequence>
<dbReference type="InterPro" id="IPR010359">
    <property type="entry name" value="IrrE_HExxH"/>
</dbReference>
<feature type="domain" description="IrrE N-terminal-like" evidence="1">
    <location>
        <begin position="37"/>
        <end position="160"/>
    </location>
</feature>
<gene>
    <name evidence="2" type="ORF">GQF63_02080</name>
</gene>